<comment type="caution">
    <text evidence="1">The sequence shown here is derived from an EMBL/GenBank/DDBJ whole genome shotgun (WGS) entry which is preliminary data.</text>
</comment>
<evidence type="ECO:0000313" key="2">
    <source>
        <dbReference type="Proteomes" id="UP000663848"/>
    </source>
</evidence>
<dbReference type="EMBL" id="CAJOBR010004415">
    <property type="protein sequence ID" value="CAF4780746.1"/>
    <property type="molecule type" value="Genomic_DNA"/>
</dbReference>
<name>A0A821N9I3_9BILA</name>
<sequence>MNNNPPEINWPEITPPLAIDRFDKYTRKSIASPIEYLGINETLWLQCRSFALDLSKKGFIDPVSILYTSFKRLYSPNISLQSFSRWLLLDESNKKDFQINTLLYPTYYKLNDILKSSESTKQIDFVNPLTNIEQIWFLLSISILVPAHGFTLTPEITIFNNCLARSSTHCKRSKTLRITCLFAVTPSGKYSNQLIICKTGKNLKLDYSSTSFTRIVTTDNGDISYEHIQQWLDDFVSSPYVTKDR</sequence>
<proteinExistence type="predicted"/>
<accession>A0A821N9I3</accession>
<gene>
    <name evidence="1" type="ORF">QYT958_LOCUS22703</name>
</gene>
<dbReference type="Proteomes" id="UP000663848">
    <property type="component" value="Unassembled WGS sequence"/>
</dbReference>
<dbReference type="AlphaFoldDB" id="A0A821N9I3"/>
<organism evidence="1 2">
    <name type="scientific">Rotaria socialis</name>
    <dbReference type="NCBI Taxonomy" id="392032"/>
    <lineage>
        <taxon>Eukaryota</taxon>
        <taxon>Metazoa</taxon>
        <taxon>Spiralia</taxon>
        <taxon>Gnathifera</taxon>
        <taxon>Rotifera</taxon>
        <taxon>Eurotatoria</taxon>
        <taxon>Bdelloidea</taxon>
        <taxon>Philodinida</taxon>
        <taxon>Philodinidae</taxon>
        <taxon>Rotaria</taxon>
    </lineage>
</organism>
<evidence type="ECO:0000313" key="1">
    <source>
        <dbReference type="EMBL" id="CAF4780746.1"/>
    </source>
</evidence>
<protein>
    <submittedName>
        <fullName evidence="1">Uncharacterized protein</fullName>
    </submittedName>
</protein>
<reference evidence="1" key="1">
    <citation type="submission" date="2021-02" db="EMBL/GenBank/DDBJ databases">
        <authorList>
            <person name="Nowell W R."/>
        </authorList>
    </citation>
    <scope>NUCLEOTIDE SEQUENCE</scope>
</reference>